<evidence type="ECO:0000256" key="2">
    <source>
        <dbReference type="ARBA" id="ARBA00008973"/>
    </source>
</evidence>
<dbReference type="RefSeq" id="WP_379982413.1">
    <property type="nucleotide sequence ID" value="NZ_JBHUMO010000058.1"/>
</dbReference>
<comment type="similarity">
    <text evidence="2">Belongs to the NlpA lipoprotein family.</text>
</comment>
<comment type="caution">
    <text evidence="8">The sequence shown here is derived from an EMBL/GenBank/DDBJ whole genome shotgun (WGS) entry which is preliminary data.</text>
</comment>
<evidence type="ECO:0000313" key="9">
    <source>
        <dbReference type="Proteomes" id="UP001597427"/>
    </source>
</evidence>
<comment type="subcellular location">
    <subcellularLocation>
        <location evidence="1">Membrane</location>
        <topology evidence="1">Lipid-anchor</topology>
    </subcellularLocation>
</comment>
<feature type="chain" id="PRO_5045183310" evidence="7">
    <location>
        <begin position="22"/>
        <end position="275"/>
    </location>
</feature>
<evidence type="ECO:0000256" key="3">
    <source>
        <dbReference type="ARBA" id="ARBA00022729"/>
    </source>
</evidence>
<dbReference type="InterPro" id="IPR004872">
    <property type="entry name" value="Lipoprotein_NlpA"/>
</dbReference>
<keyword evidence="5" id="KW-0564">Palmitate</keyword>
<dbReference type="EMBL" id="JBHUMO010000058">
    <property type="protein sequence ID" value="MFD2729764.1"/>
    <property type="molecule type" value="Genomic_DNA"/>
</dbReference>
<evidence type="ECO:0000256" key="4">
    <source>
        <dbReference type="ARBA" id="ARBA00023136"/>
    </source>
</evidence>
<dbReference type="Gene3D" id="3.40.190.10">
    <property type="entry name" value="Periplasmic binding protein-like II"/>
    <property type="match status" value="2"/>
</dbReference>
<organism evidence="8 9">
    <name type="scientific">Enterococcus camelliae</name>
    <dbReference type="NCBI Taxonomy" id="453959"/>
    <lineage>
        <taxon>Bacteria</taxon>
        <taxon>Bacillati</taxon>
        <taxon>Bacillota</taxon>
        <taxon>Bacilli</taxon>
        <taxon>Lactobacillales</taxon>
        <taxon>Enterococcaceae</taxon>
        <taxon>Enterococcus</taxon>
    </lineage>
</organism>
<dbReference type="PANTHER" id="PTHR30429">
    <property type="entry name" value="D-METHIONINE-BINDING LIPOPROTEIN METQ"/>
    <property type="match status" value="1"/>
</dbReference>
<evidence type="ECO:0000256" key="7">
    <source>
        <dbReference type="SAM" id="SignalP"/>
    </source>
</evidence>
<dbReference type="PROSITE" id="PS51257">
    <property type="entry name" value="PROKAR_LIPOPROTEIN"/>
    <property type="match status" value="1"/>
</dbReference>
<evidence type="ECO:0000313" key="8">
    <source>
        <dbReference type="EMBL" id="MFD2729764.1"/>
    </source>
</evidence>
<dbReference type="PANTHER" id="PTHR30429:SF0">
    <property type="entry name" value="METHIONINE-BINDING LIPOPROTEIN METQ"/>
    <property type="match status" value="1"/>
</dbReference>
<gene>
    <name evidence="8" type="ORF">ACFSR0_10085</name>
</gene>
<keyword evidence="4" id="KW-0472">Membrane</keyword>
<evidence type="ECO:0000256" key="6">
    <source>
        <dbReference type="ARBA" id="ARBA00023288"/>
    </source>
</evidence>
<evidence type="ECO:0000256" key="1">
    <source>
        <dbReference type="ARBA" id="ARBA00004635"/>
    </source>
</evidence>
<keyword evidence="3 7" id="KW-0732">Signal</keyword>
<dbReference type="SUPFAM" id="SSF53850">
    <property type="entry name" value="Periplasmic binding protein-like II"/>
    <property type="match status" value="1"/>
</dbReference>
<name>A0ABW5TLU7_9ENTE</name>
<proteinExistence type="inferred from homology"/>
<reference evidence="9" key="1">
    <citation type="journal article" date="2019" name="Int. J. Syst. Evol. Microbiol.">
        <title>The Global Catalogue of Microorganisms (GCM) 10K type strain sequencing project: providing services to taxonomists for standard genome sequencing and annotation.</title>
        <authorList>
            <consortium name="The Broad Institute Genomics Platform"/>
            <consortium name="The Broad Institute Genome Sequencing Center for Infectious Disease"/>
            <person name="Wu L."/>
            <person name="Ma J."/>
        </authorList>
    </citation>
    <scope>NUCLEOTIDE SEQUENCE [LARGE SCALE GENOMIC DNA]</scope>
    <source>
        <strain evidence="9">TISTR 932</strain>
    </source>
</reference>
<sequence>MKKIFLGLGMLGLAISLVACGSKSDATSKGSNKEDKVIKVASQTTPMTDVVKVAAEVAKKDGWEIKLIQVNDNVAYNDMVASKEADASFAEHKPFMEKYNSEKGTDLVAIQPIYDAKVGFYSKEYKSVDAIPEGTKVAIPNDASNEGRALAILADYGLITLKDGVGVNGTVKDITDNPKKFEFLAVDLLNLAEAYSEPNVSLVYNYPTYIAKIGLKPSDALLLEKTIDQRFSIQVVARADNENSAKIKELKKAMTSEKVKKFLEDKHSDTLIPAF</sequence>
<keyword evidence="6" id="KW-0449">Lipoprotein</keyword>
<protein>
    <submittedName>
        <fullName evidence="8">MetQ/NlpA family ABC transporter substrate-binding protein</fullName>
    </submittedName>
</protein>
<feature type="signal peptide" evidence="7">
    <location>
        <begin position="1"/>
        <end position="21"/>
    </location>
</feature>
<keyword evidence="9" id="KW-1185">Reference proteome</keyword>
<dbReference type="Pfam" id="PF03180">
    <property type="entry name" value="Lipoprotein_9"/>
    <property type="match status" value="1"/>
</dbReference>
<accession>A0ABW5TLU7</accession>
<evidence type="ECO:0000256" key="5">
    <source>
        <dbReference type="ARBA" id="ARBA00023139"/>
    </source>
</evidence>
<dbReference type="Proteomes" id="UP001597427">
    <property type="component" value="Unassembled WGS sequence"/>
</dbReference>